<comment type="caution">
    <text evidence="14">The sequence shown here is derived from an EMBL/GenBank/DDBJ whole genome shotgun (WGS) entry which is preliminary data.</text>
</comment>
<dbReference type="InterPro" id="IPR047113">
    <property type="entry name" value="PA2G4/ARX1"/>
</dbReference>
<accession>A0A1X2H689</accession>
<evidence type="ECO:0000259" key="13">
    <source>
        <dbReference type="Pfam" id="PF00557"/>
    </source>
</evidence>
<dbReference type="PANTHER" id="PTHR10804:SF102">
    <property type="entry name" value="METALLOPROTEASE ARX1-RELATED"/>
    <property type="match status" value="1"/>
</dbReference>
<keyword evidence="4" id="KW-0963">Cytoplasm</keyword>
<evidence type="ECO:0000256" key="1">
    <source>
        <dbReference type="ARBA" id="ARBA00004123"/>
    </source>
</evidence>
<keyword evidence="7" id="KW-0378">Hydrolase</keyword>
<keyword evidence="5" id="KW-0645">Protease</keyword>
<dbReference type="InterPro" id="IPR036390">
    <property type="entry name" value="WH_DNA-bd_sf"/>
</dbReference>
<feature type="domain" description="Peptidase M24" evidence="13">
    <location>
        <begin position="29"/>
        <end position="181"/>
    </location>
</feature>
<comment type="subcellular location">
    <subcellularLocation>
        <location evidence="2">Cytoplasm</location>
    </subcellularLocation>
    <subcellularLocation>
        <location evidence="1">Nucleus</location>
    </subcellularLocation>
</comment>
<evidence type="ECO:0000256" key="8">
    <source>
        <dbReference type="ARBA" id="ARBA00023049"/>
    </source>
</evidence>
<dbReference type="GO" id="GO:0008237">
    <property type="term" value="F:metallopeptidase activity"/>
    <property type="evidence" value="ECO:0007669"/>
    <property type="project" value="UniProtKB-KW"/>
</dbReference>
<evidence type="ECO:0000256" key="4">
    <source>
        <dbReference type="ARBA" id="ARBA00022490"/>
    </source>
</evidence>
<reference evidence="14 15" key="1">
    <citation type="submission" date="2016-07" db="EMBL/GenBank/DDBJ databases">
        <title>Pervasive Adenine N6-methylation of Active Genes in Fungi.</title>
        <authorList>
            <consortium name="DOE Joint Genome Institute"/>
            <person name="Mondo S.J."/>
            <person name="Dannebaum R.O."/>
            <person name="Kuo R.C."/>
            <person name="Labutti K."/>
            <person name="Haridas S."/>
            <person name="Kuo A."/>
            <person name="Salamov A."/>
            <person name="Ahrendt S.R."/>
            <person name="Lipzen A."/>
            <person name="Sullivan W."/>
            <person name="Andreopoulos W.B."/>
            <person name="Clum A."/>
            <person name="Lindquist E."/>
            <person name="Daum C."/>
            <person name="Ramamoorthy G.K."/>
            <person name="Gryganskyi A."/>
            <person name="Culley D."/>
            <person name="Magnuson J.K."/>
            <person name="James T.Y."/>
            <person name="O'Malley M.A."/>
            <person name="Stajich J.E."/>
            <person name="Spatafora J.W."/>
            <person name="Visel A."/>
            <person name="Grigoriev I.V."/>
        </authorList>
    </citation>
    <scope>NUCLEOTIDE SEQUENCE [LARGE SCALE GENOMIC DNA]</scope>
    <source>
        <strain evidence="14 15">NRRL 2496</strain>
    </source>
</reference>
<dbReference type="Pfam" id="PF00557">
    <property type="entry name" value="Peptidase_M24"/>
    <property type="match status" value="1"/>
</dbReference>
<dbReference type="Gene3D" id="3.90.230.10">
    <property type="entry name" value="Creatinase/methionine aminopeptidase superfamily"/>
    <property type="match status" value="1"/>
</dbReference>
<comment type="similarity">
    <text evidence="3">Belongs to the peptidase M24 family.</text>
</comment>
<dbReference type="InParanoid" id="A0A1X2H689"/>
<evidence type="ECO:0000256" key="5">
    <source>
        <dbReference type="ARBA" id="ARBA00022670"/>
    </source>
</evidence>
<keyword evidence="6" id="KW-0479">Metal-binding</keyword>
<dbReference type="Gene3D" id="1.10.10.10">
    <property type="entry name" value="Winged helix-like DNA-binding domain superfamily/Winged helix DNA-binding domain"/>
    <property type="match status" value="1"/>
</dbReference>
<evidence type="ECO:0000256" key="12">
    <source>
        <dbReference type="ARBA" id="ARBA00034680"/>
    </source>
</evidence>
<evidence type="ECO:0000256" key="10">
    <source>
        <dbReference type="ARBA" id="ARBA00026155"/>
    </source>
</evidence>
<dbReference type="OMA" id="GMGPYIG"/>
<evidence type="ECO:0000256" key="2">
    <source>
        <dbReference type="ARBA" id="ARBA00004496"/>
    </source>
</evidence>
<keyword evidence="8" id="KW-0482">Metalloprotease</keyword>
<evidence type="ECO:0000313" key="15">
    <source>
        <dbReference type="Proteomes" id="UP000242180"/>
    </source>
</evidence>
<keyword evidence="15" id="KW-1185">Reference proteome</keyword>
<organism evidence="14 15">
    <name type="scientific">Syncephalastrum racemosum</name>
    <name type="common">Filamentous fungus</name>
    <dbReference type="NCBI Taxonomy" id="13706"/>
    <lineage>
        <taxon>Eukaryota</taxon>
        <taxon>Fungi</taxon>
        <taxon>Fungi incertae sedis</taxon>
        <taxon>Mucoromycota</taxon>
        <taxon>Mucoromycotina</taxon>
        <taxon>Mucoromycetes</taxon>
        <taxon>Mucorales</taxon>
        <taxon>Syncephalastraceae</taxon>
        <taxon>Syncephalastrum</taxon>
    </lineage>
</organism>
<dbReference type="InterPro" id="IPR036388">
    <property type="entry name" value="WH-like_DNA-bd_sf"/>
</dbReference>
<evidence type="ECO:0000256" key="7">
    <source>
        <dbReference type="ARBA" id="ARBA00022801"/>
    </source>
</evidence>
<dbReference type="GO" id="GO:0005737">
    <property type="term" value="C:cytoplasm"/>
    <property type="evidence" value="ECO:0007669"/>
    <property type="project" value="UniProtKB-SubCell"/>
</dbReference>
<evidence type="ECO:0000256" key="11">
    <source>
        <dbReference type="ARBA" id="ARBA00033475"/>
    </source>
</evidence>
<keyword evidence="9" id="KW-0539">Nucleus</keyword>
<gene>
    <name evidence="14" type="ORF">BCR43DRAFT_461377</name>
</gene>
<name>A0A1X2H689_SYNRA</name>
<dbReference type="InterPro" id="IPR036005">
    <property type="entry name" value="Creatinase/aminopeptidase-like"/>
</dbReference>
<comment type="function">
    <text evidence="12">Probable metalloprotease involved in proper assembly of pre-ribosomal particles during the biogenesis of the 60S ribosomal subunit. Accompanies the pre-60S particles to the cytoplasm.</text>
</comment>
<evidence type="ECO:0000256" key="6">
    <source>
        <dbReference type="ARBA" id="ARBA00022723"/>
    </source>
</evidence>
<dbReference type="InterPro" id="IPR000994">
    <property type="entry name" value="Pept_M24"/>
</dbReference>
<dbReference type="GO" id="GO:0006508">
    <property type="term" value="P:proteolysis"/>
    <property type="evidence" value="ECO:0007669"/>
    <property type="project" value="UniProtKB-KW"/>
</dbReference>
<protein>
    <recommendedName>
        <fullName evidence="10">Probable metalloprotease ARX1</fullName>
    </recommendedName>
    <alternativeName>
        <fullName evidence="11">Associated with ribosomal export complex protein 1</fullName>
    </alternativeName>
</protein>
<proteinExistence type="inferred from homology"/>
<dbReference type="EMBL" id="MCGN01000008">
    <property type="protein sequence ID" value="ORY93983.1"/>
    <property type="molecule type" value="Genomic_DNA"/>
</dbReference>
<sequence length="400" mass="43959">MSGMELTANYTPSKFAADNDLIKVDVVNKYRSAGDIVNVILPQVLSKVSEGVSVLDLCQYGDDLMFAQTHAVPVKEKGIAFPTCVSVNDLVQYISPMLDSDYNLKAGDVVKIELGAHLDGYVATAAHTTVVSTNASEPVQGRQADVVCATHYAHEAALRMLKPGVKASEVTRIVNEIAAYYRCKPVEGTFSSNMKRFVLRAGRDIENRFADDLVVEELEKYDFQIEANQVYQLNIVLSTSEDGKVKAAEQKPTVYQRDVNQSYQLKLKSARAAFAEINKDHTVFPFAQRCLSTNQARLGLVSVAQHGLVNPLVPMRLMRKSDFVAQFKATVLVGADGNLRTTLPLPLPYVHSQYCIPEQTTAAQVLNTPFNLELNAAPAIQPAEATFGEKRLLNDDVEMA</sequence>
<evidence type="ECO:0000256" key="3">
    <source>
        <dbReference type="ARBA" id="ARBA00007319"/>
    </source>
</evidence>
<dbReference type="STRING" id="13706.A0A1X2H689"/>
<dbReference type="AlphaFoldDB" id="A0A1X2H689"/>
<dbReference type="SUPFAM" id="SSF55920">
    <property type="entry name" value="Creatinase/aminopeptidase"/>
    <property type="match status" value="1"/>
</dbReference>
<evidence type="ECO:0000313" key="14">
    <source>
        <dbReference type="EMBL" id="ORY93983.1"/>
    </source>
</evidence>
<dbReference type="CDD" id="cd01089">
    <property type="entry name" value="PA2G4-like"/>
    <property type="match status" value="1"/>
</dbReference>
<evidence type="ECO:0000256" key="9">
    <source>
        <dbReference type="ARBA" id="ARBA00023242"/>
    </source>
</evidence>
<dbReference type="PANTHER" id="PTHR10804">
    <property type="entry name" value="PROTEASE FAMILY M24 METHIONYL AMINOPEPTIDASE, AMINOPEPTIDASE P"/>
    <property type="match status" value="1"/>
</dbReference>
<dbReference type="FunFam" id="1.10.10.10:FF:000029">
    <property type="entry name" value="Proliferation-associated 2G4, a"/>
    <property type="match status" value="1"/>
</dbReference>
<dbReference type="OrthoDB" id="5876363at2759"/>
<dbReference type="GO" id="GO:0046872">
    <property type="term" value="F:metal ion binding"/>
    <property type="evidence" value="ECO:0007669"/>
    <property type="project" value="UniProtKB-KW"/>
</dbReference>
<dbReference type="Proteomes" id="UP000242180">
    <property type="component" value="Unassembled WGS sequence"/>
</dbReference>
<dbReference type="GO" id="GO:0005634">
    <property type="term" value="C:nucleus"/>
    <property type="evidence" value="ECO:0007669"/>
    <property type="project" value="UniProtKB-SubCell"/>
</dbReference>
<dbReference type="SUPFAM" id="SSF46785">
    <property type="entry name" value="Winged helix' DNA-binding domain"/>
    <property type="match status" value="1"/>
</dbReference>